<accession>A0A1I8JNV2</accession>
<dbReference type="Gene3D" id="3.90.1720.10">
    <property type="entry name" value="endopeptidase domain like (from Nostoc punctiforme)"/>
    <property type="match status" value="1"/>
</dbReference>
<protein>
    <submittedName>
        <fullName evidence="5">LRAT domain-containing protein</fullName>
    </submittedName>
</protein>
<dbReference type="Proteomes" id="UP000095280">
    <property type="component" value="Unplaced"/>
</dbReference>
<feature type="region of interest" description="Disordered" evidence="1">
    <location>
        <begin position="531"/>
        <end position="564"/>
    </location>
</feature>
<organism evidence="4 5">
    <name type="scientific">Macrostomum lignano</name>
    <dbReference type="NCBI Taxonomy" id="282301"/>
    <lineage>
        <taxon>Eukaryota</taxon>
        <taxon>Metazoa</taxon>
        <taxon>Spiralia</taxon>
        <taxon>Lophotrochozoa</taxon>
        <taxon>Platyhelminthes</taxon>
        <taxon>Rhabditophora</taxon>
        <taxon>Macrostomorpha</taxon>
        <taxon>Macrostomida</taxon>
        <taxon>Macrostomidae</taxon>
        <taxon>Macrostomum</taxon>
    </lineage>
</organism>
<evidence type="ECO:0000313" key="4">
    <source>
        <dbReference type="Proteomes" id="UP000095280"/>
    </source>
</evidence>
<dbReference type="Pfam" id="PF04970">
    <property type="entry name" value="LRAT"/>
    <property type="match status" value="1"/>
</dbReference>
<reference evidence="5" key="1">
    <citation type="submission" date="2016-11" db="UniProtKB">
        <authorList>
            <consortium name="WormBaseParasite"/>
        </authorList>
    </citation>
    <scope>IDENTIFICATION</scope>
</reference>
<proteinExistence type="predicted"/>
<keyword evidence="4" id="KW-1185">Reference proteome</keyword>
<name>A0A1I8JNV2_9PLAT</name>
<dbReference type="InterPro" id="IPR007053">
    <property type="entry name" value="LRAT_dom"/>
</dbReference>
<feature type="compositionally biased region" description="Basic and acidic residues" evidence="1">
    <location>
        <begin position="545"/>
        <end position="564"/>
    </location>
</feature>
<feature type="chain" id="PRO_5009321884" evidence="2">
    <location>
        <begin position="34"/>
        <end position="564"/>
    </location>
</feature>
<sequence length="564" mass="63344">HWWFNFCACGGYGGSNWCPLCLFVFSSVYSANCFDSSQQQQKQWSYCTPRPNADLAADDRSDDGLASEDDEDELMLGYWQRHRLPDTVAALRDLFKGQLSSGRSRQPFQMVKPSCRFPNSVELRLRRRCDPASRHFPRRQGPLQVATLRNHSATFGSIVVHSTVRENNDIRPSLASLMPAVPSFLQSSSSAGREPSAWIDTPSGQLYSSPAHGAPSVPLSSLTPSIGVVAIRPPITLVALLWSTSSLAQLSSPSHGIQTVDPYIILLSTIASWTSSSTRFLFLDTFPRCRQDDLPRTGFHACNAATVESVLSASFINLFSERLPIGLLPIPADNPPSFGFGISTASLHHYRKMHPLHSAPAASQQRVPWKDGVRVRSPQLRFLYQRNVHHLLLQQVYDIDELTTGCQVAFRRSLGYYHHAIVADVGAEFFDSIEYDFQLRRGGGSSGDGGGRTCVRRRSREFKREQPSLYRVDYHSLDCYEPDIVVDRANRRLNETQYSLIRSNCEHLAVWAKTGAWESYQLRQLEQKLTRSGGESQSVRVEPILIRDPEQEEAGERTRSNRPL</sequence>
<evidence type="ECO:0000259" key="3">
    <source>
        <dbReference type="PROSITE" id="PS51934"/>
    </source>
</evidence>
<evidence type="ECO:0000256" key="1">
    <source>
        <dbReference type="SAM" id="MobiDB-lite"/>
    </source>
</evidence>
<keyword evidence="2" id="KW-0732">Signal</keyword>
<dbReference type="PROSITE" id="PS51934">
    <property type="entry name" value="LRAT"/>
    <property type="match status" value="1"/>
</dbReference>
<evidence type="ECO:0000256" key="2">
    <source>
        <dbReference type="SAM" id="SignalP"/>
    </source>
</evidence>
<evidence type="ECO:0000313" key="5">
    <source>
        <dbReference type="WBParaSite" id="snap_masked-unitig_26455-processed-gene-0.1-mRNA-1"/>
    </source>
</evidence>
<dbReference type="AlphaFoldDB" id="A0A1I8JNV2"/>
<feature type="domain" description="LRAT" evidence="3">
    <location>
        <begin position="408"/>
        <end position="521"/>
    </location>
</feature>
<feature type="signal peptide" evidence="2">
    <location>
        <begin position="1"/>
        <end position="33"/>
    </location>
</feature>
<dbReference type="WBParaSite" id="snap_masked-unitig_26455-processed-gene-0.1-mRNA-1">
    <property type="protein sequence ID" value="snap_masked-unitig_26455-processed-gene-0.1-mRNA-1"/>
    <property type="gene ID" value="snap_masked-unitig_26455-processed-gene-0.1"/>
</dbReference>